<dbReference type="EMBL" id="JXMS01000021">
    <property type="protein sequence ID" value="OBQ46558.1"/>
    <property type="molecule type" value="Genomic_DNA"/>
</dbReference>
<gene>
    <name evidence="1" type="ORF">SP90_11735</name>
</gene>
<dbReference type="PATRIC" id="fig|1560234.3.peg.1439"/>
<dbReference type="InterPro" id="IPR009679">
    <property type="entry name" value="Phage_186_CII-like"/>
</dbReference>
<name>A0A1B7XB08_9BACT</name>
<organism evidence="1 2">
    <name type="scientific">Halodesulfovibrio spirochaetisodalis</name>
    <dbReference type="NCBI Taxonomy" id="1560234"/>
    <lineage>
        <taxon>Bacteria</taxon>
        <taxon>Pseudomonadati</taxon>
        <taxon>Thermodesulfobacteriota</taxon>
        <taxon>Desulfovibrionia</taxon>
        <taxon>Desulfovibrionales</taxon>
        <taxon>Desulfovibrionaceae</taxon>
        <taxon>Halodesulfovibrio</taxon>
    </lineage>
</organism>
<dbReference type="RefSeq" id="WP_066856319.1">
    <property type="nucleotide sequence ID" value="NZ_JXMS01000021.1"/>
</dbReference>
<dbReference type="OrthoDB" id="5454199at2"/>
<sequence length="89" mass="10076">MRETVTRVTQNMVLGARQSKWVAEQIGKPYPTMMRELNPYDQSAKLGADTLLDIMRATKDITALEFMAKELGYELSPVALEADHPFTDE</sequence>
<keyword evidence="2" id="KW-1185">Reference proteome</keyword>
<protein>
    <submittedName>
        <fullName evidence="1">Uncharacterized protein</fullName>
    </submittedName>
</protein>
<dbReference type="GO" id="GO:0003677">
    <property type="term" value="F:DNA binding"/>
    <property type="evidence" value="ECO:0007669"/>
    <property type="project" value="InterPro"/>
</dbReference>
<accession>A0A1B7XB08</accession>
<dbReference type="STRING" id="1560234.SP90_11735"/>
<evidence type="ECO:0000313" key="1">
    <source>
        <dbReference type="EMBL" id="OBQ46558.1"/>
    </source>
</evidence>
<dbReference type="AlphaFoldDB" id="A0A1B7XB08"/>
<evidence type="ECO:0000313" key="2">
    <source>
        <dbReference type="Proteomes" id="UP000091979"/>
    </source>
</evidence>
<dbReference type="Pfam" id="PF06892">
    <property type="entry name" value="Phage_CP76"/>
    <property type="match status" value="1"/>
</dbReference>
<proteinExistence type="predicted"/>
<comment type="caution">
    <text evidence="1">The sequence shown here is derived from an EMBL/GenBank/DDBJ whole genome shotgun (WGS) entry which is preliminary data.</text>
</comment>
<dbReference type="Proteomes" id="UP000091979">
    <property type="component" value="Unassembled WGS sequence"/>
</dbReference>
<reference evidence="1 2" key="1">
    <citation type="submission" date="2015-01" db="EMBL/GenBank/DDBJ databases">
        <title>Desulfovibrio sp. JC271 draft genome sequence.</title>
        <authorList>
            <person name="Shivani Y."/>
            <person name="Subhash Y."/>
            <person name="Sasikala C."/>
            <person name="Ramana C.V."/>
        </authorList>
    </citation>
    <scope>NUCLEOTIDE SEQUENCE [LARGE SCALE GENOMIC DNA]</scope>
    <source>
        <strain evidence="1 2">JC271</strain>
    </source>
</reference>